<dbReference type="EMBL" id="JARBHA010000006">
    <property type="protein sequence ID" value="KAJ9699061.1"/>
    <property type="molecule type" value="Genomic_DNA"/>
</dbReference>
<dbReference type="Gene3D" id="2.40.70.10">
    <property type="entry name" value="Acid Proteases"/>
    <property type="match status" value="1"/>
</dbReference>
<dbReference type="GO" id="GO:0008270">
    <property type="term" value="F:zinc ion binding"/>
    <property type="evidence" value="ECO:0007669"/>
    <property type="project" value="InterPro"/>
</dbReference>
<accession>A0AA39A1C2</accession>
<feature type="compositionally biased region" description="Basic and acidic residues" evidence="1">
    <location>
        <begin position="130"/>
        <end position="159"/>
    </location>
</feature>
<feature type="domain" description="Retrotransposon gag" evidence="2">
    <location>
        <begin position="6"/>
        <end position="81"/>
    </location>
</feature>
<protein>
    <recommendedName>
        <fullName evidence="2">Retrotransposon gag domain-containing protein</fullName>
    </recommendedName>
</protein>
<gene>
    <name evidence="3" type="ORF">PVL29_007911</name>
</gene>
<comment type="caution">
    <text evidence="3">The sequence shown here is derived from an EMBL/GenBank/DDBJ whole genome shotgun (WGS) entry which is preliminary data.</text>
</comment>
<organism evidence="3 4">
    <name type="scientific">Vitis rotundifolia</name>
    <name type="common">Muscadine grape</name>
    <dbReference type="NCBI Taxonomy" id="103349"/>
    <lineage>
        <taxon>Eukaryota</taxon>
        <taxon>Viridiplantae</taxon>
        <taxon>Streptophyta</taxon>
        <taxon>Embryophyta</taxon>
        <taxon>Tracheophyta</taxon>
        <taxon>Spermatophyta</taxon>
        <taxon>Magnoliopsida</taxon>
        <taxon>eudicotyledons</taxon>
        <taxon>Gunneridae</taxon>
        <taxon>Pentapetalae</taxon>
        <taxon>rosids</taxon>
        <taxon>Vitales</taxon>
        <taxon>Vitaceae</taxon>
        <taxon>Viteae</taxon>
        <taxon>Vitis</taxon>
    </lineage>
</organism>
<evidence type="ECO:0000259" key="2">
    <source>
        <dbReference type="Pfam" id="PF03732"/>
    </source>
</evidence>
<keyword evidence="4" id="KW-1185">Reference proteome</keyword>
<reference evidence="3 4" key="1">
    <citation type="journal article" date="2023" name="BMC Biotechnol.">
        <title>Vitis rotundifolia cv Carlos genome sequencing.</title>
        <authorList>
            <person name="Huff M."/>
            <person name="Hulse-Kemp A."/>
            <person name="Scheffler B."/>
            <person name="Youngblood R."/>
            <person name="Simpson S."/>
            <person name="Babiker E."/>
            <person name="Staton M."/>
        </authorList>
    </citation>
    <scope>NUCLEOTIDE SEQUENCE [LARGE SCALE GENOMIC DNA]</scope>
    <source>
        <tissue evidence="3">Leaf</tissue>
    </source>
</reference>
<dbReference type="InterPro" id="IPR021109">
    <property type="entry name" value="Peptidase_aspartic_dom_sf"/>
</dbReference>
<dbReference type="PANTHER" id="PTHR35046:SF9">
    <property type="entry name" value="RNA-DIRECTED DNA POLYMERASE"/>
    <property type="match status" value="1"/>
</dbReference>
<name>A0AA39A1C2_VITRO</name>
<dbReference type="GO" id="GO:0003676">
    <property type="term" value="F:nucleic acid binding"/>
    <property type="evidence" value="ECO:0007669"/>
    <property type="project" value="InterPro"/>
</dbReference>
<feature type="compositionally biased region" description="Polar residues" evidence="1">
    <location>
        <begin position="115"/>
        <end position="128"/>
    </location>
</feature>
<dbReference type="Pfam" id="PF03732">
    <property type="entry name" value="Retrotrans_gag"/>
    <property type="match status" value="1"/>
</dbReference>
<dbReference type="AlphaFoldDB" id="A0AA39A1C2"/>
<proteinExistence type="predicted"/>
<dbReference type="Gene3D" id="4.10.60.10">
    <property type="entry name" value="Zinc finger, CCHC-type"/>
    <property type="match status" value="1"/>
</dbReference>
<sequence length="291" mass="33763">MNRRRNYERPIETWEEMKVTMRRRFVPSHYYRDLYKKLQSLTQGYRSVDDYHKEMEIAMIRANVEEDREAIMARFLNGLNRDIANVVELQHYVELEDMVHMAIKVERQLKRKGTRSFQNPGSSTSWRSNGRKDEGVVFESKTEPPKMRDEAPNINKGKNEFQTRNRDIKCFCCLGVGHIASQCPNKRTMIIRVDGEVETESEEDDDQMPSLEDACDDNVEYPVEGESLVARCALSAQVKEDDIEQQMENIFHTRCHINNKVCSMIIDGGSSTNVANTTLVENFNLPTLKTP</sequence>
<dbReference type="InterPro" id="IPR005162">
    <property type="entry name" value="Retrotrans_gag_dom"/>
</dbReference>
<dbReference type="PANTHER" id="PTHR35046">
    <property type="entry name" value="ZINC KNUCKLE (CCHC-TYPE) FAMILY PROTEIN"/>
    <property type="match status" value="1"/>
</dbReference>
<dbReference type="InterPro" id="IPR036875">
    <property type="entry name" value="Znf_CCHC_sf"/>
</dbReference>
<dbReference type="Proteomes" id="UP001168098">
    <property type="component" value="Unassembled WGS sequence"/>
</dbReference>
<evidence type="ECO:0000313" key="3">
    <source>
        <dbReference type="EMBL" id="KAJ9699061.1"/>
    </source>
</evidence>
<feature type="region of interest" description="Disordered" evidence="1">
    <location>
        <begin position="111"/>
        <end position="159"/>
    </location>
</feature>
<dbReference type="SUPFAM" id="SSF57756">
    <property type="entry name" value="Retrovirus zinc finger-like domains"/>
    <property type="match status" value="1"/>
</dbReference>
<evidence type="ECO:0000313" key="4">
    <source>
        <dbReference type="Proteomes" id="UP001168098"/>
    </source>
</evidence>
<evidence type="ECO:0000256" key="1">
    <source>
        <dbReference type="SAM" id="MobiDB-lite"/>
    </source>
</evidence>